<evidence type="ECO:0000256" key="7">
    <source>
        <dbReference type="ARBA" id="ARBA00013031"/>
    </source>
</evidence>
<comment type="subcellular location">
    <subcellularLocation>
        <location evidence="4 18">Cytoplasm</location>
    </subcellularLocation>
</comment>
<evidence type="ECO:0000256" key="3">
    <source>
        <dbReference type="ARBA" id="ARBA00001947"/>
    </source>
</evidence>
<evidence type="ECO:0000256" key="5">
    <source>
        <dbReference type="ARBA" id="ARBA00004661"/>
    </source>
</evidence>
<feature type="binding site" evidence="18">
    <location>
        <position position="268"/>
    </location>
    <ligand>
        <name>Zn(2+)</name>
        <dbReference type="ChEBI" id="CHEBI:29105"/>
    </ligand>
</feature>
<evidence type="ECO:0000313" key="21">
    <source>
        <dbReference type="EMBL" id="KXB90418.1"/>
    </source>
</evidence>
<feature type="domain" description="3-dehydroquinate synthase N-terminal" evidence="19">
    <location>
        <begin position="74"/>
        <end position="185"/>
    </location>
</feature>
<accession>A0A134CDZ3</accession>
<dbReference type="NCBIfam" id="TIGR01357">
    <property type="entry name" value="aroB"/>
    <property type="match status" value="1"/>
</dbReference>
<keyword evidence="17 18" id="KW-0170">Cobalt</keyword>
<keyword evidence="22" id="KW-1185">Reference proteome</keyword>
<evidence type="ECO:0000256" key="4">
    <source>
        <dbReference type="ARBA" id="ARBA00004496"/>
    </source>
</evidence>
<dbReference type="InterPro" id="IPR030960">
    <property type="entry name" value="DHQS/DOIS_N"/>
</dbReference>
<evidence type="ECO:0000256" key="11">
    <source>
        <dbReference type="ARBA" id="ARBA00022723"/>
    </source>
</evidence>
<sequence length="362" mass="40634">MIEEAHMIEIPIKTEQRTYSIHIERGILDKVENYFPTSLAPKTVVIISDQNVYARYGKRLERSINNMGLVVQPIVFPAGEQSKSMHMAMDIYRQCMDAGITRQDCILTLGGGVTGDLGGFVASTYLRGIPFIQIPTTIIAQVDSSIGGKVAINVCGRKNQVGSFYQPHGVWIDPDLLRTLPKRFIRDGMGEVIKYGCIREERLITQLEALDEQRIYSHWEEIIATCCRIKGEIVQHDAYDRGERQLLNFGHTLGHAVEGAGQFQSYTHGESVAIGMSLLTAQTETLHLTEAGVTERLRQLLQQYHLPITTDIPWEKMTPFLQQDKKRRGDKITLVVLSRMGQAVLYPVLFSAVGIYLKGTAI</sequence>
<dbReference type="PIRSF" id="PIRSF001455">
    <property type="entry name" value="DHQ_synth"/>
    <property type="match status" value="1"/>
</dbReference>
<keyword evidence="10 18" id="KW-0028">Amino-acid biosynthesis</keyword>
<evidence type="ECO:0000256" key="6">
    <source>
        <dbReference type="ARBA" id="ARBA00005412"/>
    </source>
</evidence>
<feature type="binding site" evidence="18">
    <location>
        <begin position="136"/>
        <end position="137"/>
    </location>
    <ligand>
        <name>NAD(+)</name>
        <dbReference type="ChEBI" id="CHEBI:57540"/>
    </ligand>
</feature>
<protein>
    <recommendedName>
        <fullName evidence="8 18">3-dehydroquinate synthase</fullName>
        <shortName evidence="18">DHQS</shortName>
        <ecNumber evidence="7 18">4.2.3.4</ecNumber>
    </recommendedName>
</protein>
<evidence type="ECO:0000256" key="8">
    <source>
        <dbReference type="ARBA" id="ARBA00017684"/>
    </source>
</evidence>
<comment type="catalytic activity">
    <reaction evidence="1 18">
        <text>7-phospho-2-dehydro-3-deoxy-D-arabino-heptonate = 3-dehydroquinate + phosphate</text>
        <dbReference type="Rhea" id="RHEA:21968"/>
        <dbReference type="ChEBI" id="CHEBI:32364"/>
        <dbReference type="ChEBI" id="CHEBI:43474"/>
        <dbReference type="ChEBI" id="CHEBI:58394"/>
        <dbReference type="EC" id="4.2.3.4"/>
    </reaction>
</comment>
<comment type="pathway">
    <text evidence="5 18">Metabolic intermediate biosynthesis; chorismate biosynthesis; chorismate from D-erythrose 4-phosphate and phosphoenolpyruvate: step 2/7.</text>
</comment>
<feature type="domain" description="3-dehydroquinate synthase C-terminal" evidence="20">
    <location>
        <begin position="188"/>
        <end position="326"/>
    </location>
</feature>
<dbReference type="PATRIC" id="fig|1588748.3.peg.1341"/>
<dbReference type="PANTHER" id="PTHR43622:SF7">
    <property type="entry name" value="3-DEHYDROQUINATE SYNTHASE, CHLOROPLASTIC"/>
    <property type="match status" value="1"/>
</dbReference>
<reference evidence="22" key="1">
    <citation type="submission" date="2016-01" db="EMBL/GenBank/DDBJ databases">
        <authorList>
            <person name="Mitreva M."/>
            <person name="Pepin K.H."/>
            <person name="Mihindukulasuriya K.A."/>
            <person name="Fulton R."/>
            <person name="Fronick C."/>
            <person name="O'Laughlin M."/>
            <person name="Miner T."/>
            <person name="Herter B."/>
            <person name="Rosa B.A."/>
            <person name="Cordes M."/>
            <person name="Tomlinson C."/>
            <person name="Wollam A."/>
            <person name="Palsikar V.B."/>
            <person name="Mardis E.R."/>
            <person name="Wilson R.K."/>
        </authorList>
    </citation>
    <scope>NUCLEOTIDE SEQUENCE [LARGE SCALE GENOMIC DNA]</scope>
    <source>
        <strain evidence="22">KA00182</strain>
    </source>
</reference>
<dbReference type="InterPro" id="IPR030963">
    <property type="entry name" value="DHQ_synth_fam"/>
</dbReference>
<comment type="cofactor">
    <cofactor evidence="2 18">
        <name>NAD(+)</name>
        <dbReference type="ChEBI" id="CHEBI:57540"/>
    </cofactor>
</comment>
<dbReference type="HAMAP" id="MF_00110">
    <property type="entry name" value="DHQ_synthase"/>
    <property type="match status" value="1"/>
</dbReference>
<evidence type="ECO:0000256" key="17">
    <source>
        <dbReference type="ARBA" id="ARBA00023285"/>
    </source>
</evidence>
<evidence type="ECO:0000259" key="20">
    <source>
        <dbReference type="Pfam" id="PF24621"/>
    </source>
</evidence>
<dbReference type="EMBL" id="LSDT01000048">
    <property type="protein sequence ID" value="KXB90418.1"/>
    <property type="molecule type" value="Genomic_DNA"/>
</dbReference>
<gene>
    <name evidence="18" type="primary">aroB</name>
    <name evidence="21" type="ORF">HMPREF3182_01385</name>
</gene>
<evidence type="ECO:0000259" key="19">
    <source>
        <dbReference type="Pfam" id="PF01761"/>
    </source>
</evidence>
<feature type="binding site" evidence="18">
    <location>
        <begin position="112"/>
        <end position="116"/>
    </location>
    <ligand>
        <name>NAD(+)</name>
        <dbReference type="ChEBI" id="CHEBI:57540"/>
    </ligand>
</feature>
<dbReference type="Pfam" id="PF24621">
    <property type="entry name" value="DHQS_C"/>
    <property type="match status" value="1"/>
</dbReference>
<evidence type="ECO:0000256" key="13">
    <source>
        <dbReference type="ARBA" id="ARBA00022833"/>
    </source>
</evidence>
<name>A0A134CDZ3_9FIRM</name>
<evidence type="ECO:0000256" key="10">
    <source>
        <dbReference type="ARBA" id="ARBA00022605"/>
    </source>
</evidence>
<feature type="binding site" evidence="18">
    <location>
        <position position="158"/>
    </location>
    <ligand>
        <name>NAD(+)</name>
        <dbReference type="ChEBI" id="CHEBI:57540"/>
    </ligand>
</feature>
<dbReference type="InterPro" id="IPR050071">
    <property type="entry name" value="Dehydroquinate_synthase"/>
</dbReference>
<feature type="binding site" evidence="18">
    <location>
        <position position="191"/>
    </location>
    <ligand>
        <name>Zn(2+)</name>
        <dbReference type="ChEBI" id="CHEBI:29105"/>
    </ligand>
</feature>
<evidence type="ECO:0000256" key="15">
    <source>
        <dbReference type="ARBA" id="ARBA00023141"/>
    </source>
</evidence>
<evidence type="ECO:0000256" key="2">
    <source>
        <dbReference type="ARBA" id="ARBA00001911"/>
    </source>
</evidence>
<dbReference type="FunFam" id="3.40.50.1970:FF:000007">
    <property type="entry name" value="Pentafunctional AROM polypeptide"/>
    <property type="match status" value="1"/>
</dbReference>
<dbReference type="GO" id="GO:0005737">
    <property type="term" value="C:cytoplasm"/>
    <property type="evidence" value="ECO:0007669"/>
    <property type="project" value="UniProtKB-SubCell"/>
</dbReference>
<comment type="caution">
    <text evidence="21">The sequence shown here is derived from an EMBL/GenBank/DDBJ whole genome shotgun (WGS) entry which is preliminary data.</text>
</comment>
<dbReference type="GO" id="GO:0000166">
    <property type="term" value="F:nucleotide binding"/>
    <property type="evidence" value="ECO:0007669"/>
    <property type="project" value="UniProtKB-KW"/>
</dbReference>
<keyword evidence="13 18" id="KW-0862">Zinc</keyword>
<keyword evidence="16 18" id="KW-0456">Lyase</keyword>
<comment type="function">
    <text evidence="18">Catalyzes the conversion of 3-deoxy-D-arabino-heptulosonate 7-phosphate (DAHP) to dehydroquinate (DHQ).</text>
</comment>
<evidence type="ECO:0000256" key="9">
    <source>
        <dbReference type="ARBA" id="ARBA00022490"/>
    </source>
</evidence>
<keyword evidence="15 18" id="KW-0057">Aromatic amino acid biosynthesis</keyword>
<keyword evidence="14 18" id="KW-0520">NAD</keyword>
<keyword evidence="9 18" id="KW-0963">Cytoplasm</keyword>
<evidence type="ECO:0000256" key="1">
    <source>
        <dbReference type="ARBA" id="ARBA00001393"/>
    </source>
</evidence>
<dbReference type="GO" id="GO:0008652">
    <property type="term" value="P:amino acid biosynthetic process"/>
    <property type="evidence" value="ECO:0007669"/>
    <property type="project" value="UniProtKB-KW"/>
</dbReference>
<dbReference type="PANTHER" id="PTHR43622">
    <property type="entry name" value="3-DEHYDROQUINATE SYNTHASE"/>
    <property type="match status" value="1"/>
</dbReference>
<feature type="binding site" evidence="18">
    <location>
        <position position="251"/>
    </location>
    <ligand>
        <name>Zn(2+)</name>
        <dbReference type="ChEBI" id="CHEBI:29105"/>
    </ligand>
</feature>
<dbReference type="UniPathway" id="UPA00053">
    <property type="reaction ID" value="UER00085"/>
</dbReference>
<dbReference type="InterPro" id="IPR016037">
    <property type="entry name" value="DHQ_synth_AroB"/>
</dbReference>
<evidence type="ECO:0000313" key="22">
    <source>
        <dbReference type="Proteomes" id="UP000070160"/>
    </source>
</evidence>
<comment type="similarity">
    <text evidence="6 18">Belongs to the sugar phosphate cyclases superfamily. Dehydroquinate synthase family.</text>
</comment>
<dbReference type="CDD" id="cd08195">
    <property type="entry name" value="DHQS"/>
    <property type="match status" value="1"/>
</dbReference>
<comment type="cofactor">
    <cofactor evidence="18">
        <name>Co(2+)</name>
        <dbReference type="ChEBI" id="CHEBI:48828"/>
    </cofactor>
    <cofactor evidence="18">
        <name>Zn(2+)</name>
        <dbReference type="ChEBI" id="CHEBI:29105"/>
    </cofactor>
    <text evidence="18">Binds 1 divalent metal cation per subunit. Can use either Co(2+) or Zn(2+).</text>
</comment>
<dbReference type="AlphaFoldDB" id="A0A134CDZ3"/>
<dbReference type="GO" id="GO:0046872">
    <property type="term" value="F:metal ion binding"/>
    <property type="evidence" value="ECO:0007669"/>
    <property type="project" value="UniProtKB-KW"/>
</dbReference>
<dbReference type="GO" id="GO:0009073">
    <property type="term" value="P:aromatic amino acid family biosynthetic process"/>
    <property type="evidence" value="ECO:0007669"/>
    <property type="project" value="UniProtKB-KW"/>
</dbReference>
<dbReference type="EC" id="4.2.3.4" evidence="7 18"/>
<evidence type="ECO:0000256" key="18">
    <source>
        <dbReference type="HAMAP-Rule" id="MF_00110"/>
    </source>
</evidence>
<evidence type="ECO:0000256" key="12">
    <source>
        <dbReference type="ARBA" id="ARBA00022741"/>
    </source>
</evidence>
<dbReference type="Gene3D" id="1.20.1090.10">
    <property type="entry name" value="Dehydroquinate synthase-like - alpha domain"/>
    <property type="match status" value="1"/>
</dbReference>
<dbReference type="GO" id="GO:0009423">
    <property type="term" value="P:chorismate biosynthetic process"/>
    <property type="evidence" value="ECO:0007669"/>
    <property type="project" value="UniProtKB-UniRule"/>
</dbReference>
<dbReference type="InterPro" id="IPR056179">
    <property type="entry name" value="DHQS_C"/>
</dbReference>
<keyword evidence="12 18" id="KW-0547">Nucleotide-binding</keyword>
<proteinExistence type="inferred from homology"/>
<dbReference type="GO" id="GO:0003856">
    <property type="term" value="F:3-dehydroquinate synthase activity"/>
    <property type="evidence" value="ECO:0007669"/>
    <property type="project" value="UniProtKB-UniRule"/>
</dbReference>
<keyword evidence="11 18" id="KW-0479">Metal-binding</keyword>
<dbReference type="Gene3D" id="3.40.50.1970">
    <property type="match status" value="1"/>
</dbReference>
<dbReference type="Proteomes" id="UP000070160">
    <property type="component" value="Unassembled WGS sequence"/>
</dbReference>
<feature type="binding site" evidence="18">
    <location>
        <position position="149"/>
    </location>
    <ligand>
        <name>NAD(+)</name>
        <dbReference type="ChEBI" id="CHEBI:57540"/>
    </ligand>
</feature>
<dbReference type="SUPFAM" id="SSF56796">
    <property type="entry name" value="Dehydroquinate synthase-like"/>
    <property type="match status" value="1"/>
</dbReference>
<comment type="caution">
    <text evidence="18">Lacks conserved residue(s) required for the propagation of feature annotation.</text>
</comment>
<dbReference type="STRING" id="1588748.HMPREF3182_01385"/>
<dbReference type="Pfam" id="PF01761">
    <property type="entry name" value="DHQ_synthase"/>
    <property type="match status" value="1"/>
</dbReference>
<comment type="cofactor">
    <cofactor evidence="3">
        <name>Zn(2+)</name>
        <dbReference type="ChEBI" id="CHEBI:29105"/>
    </cofactor>
</comment>
<organism evidence="21 22">
    <name type="scientific">Megasphaera hutchinsoni</name>
    <dbReference type="NCBI Taxonomy" id="1588748"/>
    <lineage>
        <taxon>Bacteria</taxon>
        <taxon>Bacillati</taxon>
        <taxon>Bacillota</taxon>
        <taxon>Negativicutes</taxon>
        <taxon>Veillonellales</taxon>
        <taxon>Veillonellaceae</taxon>
        <taxon>Megasphaera</taxon>
    </lineage>
</organism>
<evidence type="ECO:0000256" key="14">
    <source>
        <dbReference type="ARBA" id="ARBA00023027"/>
    </source>
</evidence>
<evidence type="ECO:0000256" key="16">
    <source>
        <dbReference type="ARBA" id="ARBA00023239"/>
    </source>
</evidence>